<comment type="similarity">
    <text evidence="2 5">Belongs to the flagella basal body rod proteins family.</text>
</comment>
<evidence type="ECO:0000256" key="5">
    <source>
        <dbReference type="RuleBase" id="RU362116"/>
    </source>
</evidence>
<accession>A0A372EHT0</accession>
<protein>
    <recommendedName>
        <fullName evidence="3 5">Flagellar hook protein FlgE</fullName>
    </recommendedName>
</protein>
<name>A0A372EHT0_9BURK</name>
<feature type="domain" description="Flagellar basal body rod protein N-terminal" evidence="6">
    <location>
        <begin position="3"/>
        <end position="33"/>
    </location>
</feature>
<evidence type="ECO:0000259" key="8">
    <source>
        <dbReference type="Pfam" id="PF07559"/>
    </source>
</evidence>
<dbReference type="GO" id="GO:0009425">
    <property type="term" value="C:bacterial-type flagellum basal body"/>
    <property type="evidence" value="ECO:0007669"/>
    <property type="project" value="UniProtKB-SubCell"/>
</dbReference>
<dbReference type="SUPFAM" id="SSF117143">
    <property type="entry name" value="Flagellar hook protein flgE"/>
    <property type="match status" value="1"/>
</dbReference>
<dbReference type="InterPro" id="IPR020013">
    <property type="entry name" value="Flagellar_FlgE/F/G"/>
</dbReference>
<dbReference type="Pfam" id="PF07559">
    <property type="entry name" value="FlgE_D2"/>
    <property type="match status" value="1"/>
</dbReference>
<evidence type="ECO:0000256" key="2">
    <source>
        <dbReference type="ARBA" id="ARBA00009677"/>
    </source>
</evidence>
<dbReference type="InterPro" id="IPR010930">
    <property type="entry name" value="Flg_bb/hook_C_dom"/>
</dbReference>
<dbReference type="InterPro" id="IPR037925">
    <property type="entry name" value="FlgE/F/G-like"/>
</dbReference>
<evidence type="ECO:0000256" key="3">
    <source>
        <dbReference type="ARBA" id="ARBA00019015"/>
    </source>
</evidence>
<dbReference type="GO" id="GO:0005829">
    <property type="term" value="C:cytosol"/>
    <property type="evidence" value="ECO:0007669"/>
    <property type="project" value="TreeGrafter"/>
</dbReference>
<feature type="domain" description="Flagellar hook protein FlgE/F/G-like D1" evidence="9">
    <location>
        <begin position="76"/>
        <end position="122"/>
    </location>
</feature>
<keyword evidence="11" id="KW-1185">Reference proteome</keyword>
<dbReference type="PANTHER" id="PTHR30435:SF1">
    <property type="entry name" value="FLAGELLAR HOOK PROTEIN FLGE"/>
    <property type="match status" value="1"/>
</dbReference>
<organism evidence="10 11">
    <name type="scientific">Hydrogenophaga borbori</name>
    <dbReference type="NCBI Taxonomy" id="2294117"/>
    <lineage>
        <taxon>Bacteria</taxon>
        <taxon>Pseudomonadati</taxon>
        <taxon>Pseudomonadota</taxon>
        <taxon>Betaproteobacteria</taxon>
        <taxon>Burkholderiales</taxon>
        <taxon>Comamonadaceae</taxon>
        <taxon>Hydrogenophaga</taxon>
    </lineage>
</organism>
<dbReference type="NCBIfam" id="TIGR03506">
    <property type="entry name" value="FlgEFG_subfam"/>
    <property type="match status" value="1"/>
</dbReference>
<evidence type="ECO:0000313" key="11">
    <source>
        <dbReference type="Proteomes" id="UP000261931"/>
    </source>
</evidence>
<proteinExistence type="inferred from homology"/>
<dbReference type="Pfam" id="PF00460">
    <property type="entry name" value="Flg_bb_rod"/>
    <property type="match status" value="1"/>
</dbReference>
<dbReference type="AlphaFoldDB" id="A0A372EHT0"/>
<feature type="domain" description="Flagellar basal-body/hook protein C-terminal" evidence="7">
    <location>
        <begin position="352"/>
        <end position="395"/>
    </location>
</feature>
<reference evidence="10 11" key="1">
    <citation type="submission" date="2018-08" db="EMBL/GenBank/DDBJ databases">
        <title>Hydrogenophaga sp. LA-38 isolated from sludge.</title>
        <authorList>
            <person name="Im W.-T."/>
        </authorList>
    </citation>
    <scope>NUCLEOTIDE SEQUENCE [LARGE SCALE GENOMIC DNA]</scope>
    <source>
        <strain evidence="10 11">LA-38</strain>
    </source>
</reference>
<dbReference type="PANTHER" id="PTHR30435">
    <property type="entry name" value="FLAGELLAR PROTEIN"/>
    <property type="match status" value="1"/>
</dbReference>
<feature type="domain" description="Flagellar hook protein FlgE D2" evidence="8">
    <location>
        <begin position="154"/>
        <end position="277"/>
    </location>
</feature>
<evidence type="ECO:0000259" key="9">
    <source>
        <dbReference type="Pfam" id="PF22692"/>
    </source>
</evidence>
<keyword evidence="10" id="KW-0969">Cilium</keyword>
<keyword evidence="10" id="KW-0282">Flagellum</keyword>
<evidence type="ECO:0000313" key="10">
    <source>
        <dbReference type="EMBL" id="RFP78022.1"/>
    </source>
</evidence>
<dbReference type="Pfam" id="PF06429">
    <property type="entry name" value="Flg_bbr_C"/>
    <property type="match status" value="1"/>
</dbReference>
<dbReference type="InterPro" id="IPR053967">
    <property type="entry name" value="LlgE_F_G-like_D1"/>
</dbReference>
<comment type="subcellular location">
    <subcellularLocation>
        <location evidence="1 5">Bacterial flagellum basal body</location>
    </subcellularLocation>
</comment>
<dbReference type="GO" id="GO:0071978">
    <property type="term" value="P:bacterial-type flagellum-dependent swarming motility"/>
    <property type="evidence" value="ECO:0007669"/>
    <property type="project" value="TreeGrafter"/>
</dbReference>
<dbReference type="GO" id="GO:0009424">
    <property type="term" value="C:bacterial-type flagellum hook"/>
    <property type="evidence" value="ECO:0007669"/>
    <property type="project" value="TreeGrafter"/>
</dbReference>
<dbReference type="InterPro" id="IPR001444">
    <property type="entry name" value="Flag_bb_rod_N"/>
</dbReference>
<gene>
    <name evidence="10" type="ORF">DY262_14875</name>
</gene>
<dbReference type="Pfam" id="PF22692">
    <property type="entry name" value="LlgE_F_G_D1"/>
    <property type="match status" value="1"/>
</dbReference>
<evidence type="ECO:0000256" key="4">
    <source>
        <dbReference type="ARBA" id="ARBA00023143"/>
    </source>
</evidence>
<evidence type="ECO:0000256" key="1">
    <source>
        <dbReference type="ARBA" id="ARBA00004117"/>
    </source>
</evidence>
<dbReference type="EMBL" id="QVLS01000008">
    <property type="protein sequence ID" value="RFP78022.1"/>
    <property type="molecule type" value="Genomic_DNA"/>
</dbReference>
<keyword evidence="10" id="KW-0966">Cell projection</keyword>
<evidence type="ECO:0000259" key="6">
    <source>
        <dbReference type="Pfam" id="PF00460"/>
    </source>
</evidence>
<evidence type="ECO:0000259" key="7">
    <source>
        <dbReference type="Pfam" id="PF06429"/>
    </source>
</evidence>
<keyword evidence="4 5" id="KW-0975">Bacterial flagellum</keyword>
<dbReference type="RefSeq" id="WP_116959898.1">
    <property type="nucleotide sequence ID" value="NZ_QVLS01000008.1"/>
</dbReference>
<dbReference type="Gene3D" id="2.60.98.20">
    <property type="entry name" value="Flagellar hook protein FlgE"/>
    <property type="match status" value="1"/>
</dbReference>
<dbReference type="InterPro" id="IPR037058">
    <property type="entry name" value="Falgellar_hook_FlgE_sf"/>
</dbReference>
<comment type="caution">
    <text evidence="10">The sequence shown here is derived from an EMBL/GenBank/DDBJ whole genome shotgun (WGS) entry which is preliminary data.</text>
</comment>
<dbReference type="InterPro" id="IPR011491">
    <property type="entry name" value="FlgE_D2"/>
</dbReference>
<sequence>MSMEIALSGVKAINAELETISNNIANAGTYGFKSSRTNFASMYADTSPMGVEAASRTQSIGIGGGTLNTGRGMDVAIKGKGFFAVKEPSGQTLFTRVGIFTADREGYVTDSFGRRLQGYGVVPGSDVLGPMGDIRVSKEQLPAVSSSRLDYVANLSADWTAPTVAVFDPAEPLSYNGSNVSVVYDSLGSQHTLTQYFVKTGPNEVTVHYGFDGAPLAAGTETVLQFGTDGRLTLPTGPVAKALPLPATVDPITLDLNYAGTTQYAGQTTTTVNDADGNSSGAFLSVSIDEDGAVLAQYSNGLRQRVGTVALANFPNEDALANVSDTSWTVTNASGEPLYDAPGVGQAGSLVAGALEQSNVEMTSELVSLMTSQRNYQANTKVFQTQNQIMQSLMQAI</sequence>
<dbReference type="Proteomes" id="UP000261931">
    <property type="component" value="Unassembled WGS sequence"/>
</dbReference>
<comment type="function">
    <text evidence="5">A flexible structure which links the flagellar filament to the drive apparatus in the basal body.</text>
</comment>